<proteinExistence type="predicted"/>
<protein>
    <recommendedName>
        <fullName evidence="5">Transmembrane protein</fullName>
    </recommendedName>
</protein>
<organism evidence="3 4">
    <name type="scientific">Naegleria lovaniensis</name>
    <name type="common">Amoeba</name>
    <dbReference type="NCBI Taxonomy" id="51637"/>
    <lineage>
        <taxon>Eukaryota</taxon>
        <taxon>Discoba</taxon>
        <taxon>Heterolobosea</taxon>
        <taxon>Tetramitia</taxon>
        <taxon>Eutetramitia</taxon>
        <taxon>Vahlkampfiidae</taxon>
        <taxon>Naegleria</taxon>
    </lineage>
</organism>
<dbReference type="Proteomes" id="UP000816034">
    <property type="component" value="Unassembled WGS sequence"/>
</dbReference>
<name>A0AA88GWI1_NAELO</name>
<feature type="chain" id="PRO_5041704330" description="Transmembrane protein" evidence="2">
    <location>
        <begin position="31"/>
        <end position="167"/>
    </location>
</feature>
<gene>
    <name evidence="3" type="ORF">C9374_000486</name>
</gene>
<keyword evidence="1" id="KW-0812">Transmembrane</keyword>
<feature type="signal peptide" evidence="2">
    <location>
        <begin position="1"/>
        <end position="30"/>
    </location>
</feature>
<feature type="transmembrane region" description="Helical" evidence="1">
    <location>
        <begin position="142"/>
        <end position="166"/>
    </location>
</feature>
<comment type="caution">
    <text evidence="3">The sequence shown here is derived from an EMBL/GenBank/DDBJ whole genome shotgun (WGS) entry which is preliminary data.</text>
</comment>
<dbReference type="AlphaFoldDB" id="A0AA88GWI1"/>
<dbReference type="RefSeq" id="XP_044552314.1">
    <property type="nucleotide sequence ID" value="XM_044694545.1"/>
</dbReference>
<keyword evidence="2" id="KW-0732">Signal</keyword>
<evidence type="ECO:0000313" key="4">
    <source>
        <dbReference type="Proteomes" id="UP000816034"/>
    </source>
</evidence>
<evidence type="ECO:0000313" key="3">
    <source>
        <dbReference type="EMBL" id="KAG2388322.1"/>
    </source>
</evidence>
<keyword evidence="4" id="KW-1185">Reference proteome</keyword>
<dbReference type="GeneID" id="68092948"/>
<reference evidence="3 4" key="1">
    <citation type="journal article" date="2018" name="BMC Genomics">
        <title>The genome of Naegleria lovaniensis, the basis for a comparative approach to unravel pathogenicity factors of the human pathogenic amoeba N. fowleri.</title>
        <authorList>
            <person name="Liechti N."/>
            <person name="Schurch N."/>
            <person name="Bruggmann R."/>
            <person name="Wittwer M."/>
        </authorList>
    </citation>
    <scope>NUCLEOTIDE SEQUENCE [LARGE SCALE GENOMIC DNA]</scope>
    <source>
        <strain evidence="3 4">ATCC 30569</strain>
    </source>
</reference>
<keyword evidence="1" id="KW-1133">Transmembrane helix</keyword>
<evidence type="ECO:0008006" key="5">
    <source>
        <dbReference type="Google" id="ProtNLM"/>
    </source>
</evidence>
<dbReference type="EMBL" id="PYSW02000010">
    <property type="protein sequence ID" value="KAG2388322.1"/>
    <property type="molecule type" value="Genomic_DNA"/>
</dbReference>
<keyword evidence="1" id="KW-0472">Membrane</keyword>
<accession>A0AA88GWI1</accession>
<sequence>MAKRFSAFSVHLSLVFCFFLFAMTLNTVHAQQCLNKKNAPFSPTPCSNCNFCSGLGSSPSCCTLADDVRIKDSVSIFDIVGGACVDVAKEMACSLCDPKNQKYIDTTTMEVKLCKSACVKLADTCKTGAARLCDALPTTDCWSAATSGLQVVWSLSVLLICVITFLM</sequence>
<evidence type="ECO:0000256" key="2">
    <source>
        <dbReference type="SAM" id="SignalP"/>
    </source>
</evidence>
<evidence type="ECO:0000256" key="1">
    <source>
        <dbReference type="SAM" id="Phobius"/>
    </source>
</evidence>